<evidence type="ECO:0000313" key="5">
    <source>
        <dbReference type="EMBL" id="OGZ66073.1"/>
    </source>
</evidence>
<dbReference type="GO" id="GO:0006508">
    <property type="term" value="P:proteolysis"/>
    <property type="evidence" value="ECO:0007669"/>
    <property type="project" value="InterPro"/>
</dbReference>
<feature type="domain" description="Peptidase M16 C-terminal" evidence="4">
    <location>
        <begin position="167"/>
        <end position="340"/>
    </location>
</feature>
<name>A0A1G2HUD7_9BACT</name>
<comment type="similarity">
    <text evidence="1 2">Belongs to the peptidase M16 family.</text>
</comment>
<evidence type="ECO:0000259" key="4">
    <source>
        <dbReference type="Pfam" id="PF05193"/>
    </source>
</evidence>
<dbReference type="PROSITE" id="PS00143">
    <property type="entry name" value="INSULINASE"/>
    <property type="match status" value="1"/>
</dbReference>
<dbReference type="Proteomes" id="UP000179183">
    <property type="component" value="Unassembled WGS sequence"/>
</dbReference>
<dbReference type="SUPFAM" id="SSF63411">
    <property type="entry name" value="LuxS/MPP-like metallohydrolase"/>
    <property type="match status" value="2"/>
</dbReference>
<comment type="caution">
    <text evidence="5">The sequence shown here is derived from an EMBL/GenBank/DDBJ whole genome shotgun (WGS) entry which is preliminary data.</text>
</comment>
<dbReference type="InterPro" id="IPR011765">
    <property type="entry name" value="Pept_M16_N"/>
</dbReference>
<dbReference type="InterPro" id="IPR011249">
    <property type="entry name" value="Metalloenz_LuxS/M16"/>
</dbReference>
<evidence type="ECO:0000256" key="1">
    <source>
        <dbReference type="ARBA" id="ARBA00007261"/>
    </source>
</evidence>
<evidence type="ECO:0008006" key="7">
    <source>
        <dbReference type="Google" id="ProtNLM"/>
    </source>
</evidence>
<dbReference type="Pfam" id="PF05193">
    <property type="entry name" value="Peptidase_M16_C"/>
    <property type="match status" value="1"/>
</dbReference>
<evidence type="ECO:0000313" key="6">
    <source>
        <dbReference type="Proteomes" id="UP000179183"/>
    </source>
</evidence>
<dbReference type="Gene3D" id="3.30.830.10">
    <property type="entry name" value="Metalloenzyme, LuxS/M16 peptidase-like"/>
    <property type="match status" value="2"/>
</dbReference>
<dbReference type="PANTHER" id="PTHR11851">
    <property type="entry name" value="METALLOPROTEASE"/>
    <property type="match status" value="1"/>
</dbReference>
<dbReference type="InterPro" id="IPR001431">
    <property type="entry name" value="Pept_M16_Zn_BS"/>
</dbReference>
<dbReference type="InterPro" id="IPR007863">
    <property type="entry name" value="Peptidase_M16_C"/>
</dbReference>
<dbReference type="AlphaFoldDB" id="A0A1G2HUD7"/>
<sequence>MFKKTKLKNGLRVISVPMKNANSVTVLVLVGTGSKYETKDINGISHFLEHMFFKGTKKRPTTLKISETLDMIGGQYNAFTSKETTGFWAKVDTKHTDVALDWISDMFLNAKFETEEIDREKGVVIEELNMYLDTPTSYVSELFEDLLYKDQPAGWRIVGEKENIMAFDRDKVVNYYKTHYSNENTVICIAGNINTKQIAKKIEKYFGASKNQQALPKLEVKELQEKPEILLHNKKTDQTHFCLGVRAYDMFDKRRHALTLMSVILGGNMSSRLFISVRERNGLGYYVHTSVDTTTDTGYLVTQSGIKNNSLEKAIGLVLDEYRDLKNKKITARELKKAKDYIRGSMSLSLDSTDAQASFYANQEVMGKELLTPEEKMKMIDKVSIHDIKKVAEDIFKNGKLNLSVIGQFNEKDKDRLLQLLKI</sequence>
<organism evidence="5 6">
    <name type="scientific">Candidatus Staskawiczbacteria bacterium RIFCSPHIGHO2_02_FULL_33_16</name>
    <dbReference type="NCBI Taxonomy" id="1802204"/>
    <lineage>
        <taxon>Bacteria</taxon>
        <taxon>Candidatus Staskawicziibacteriota</taxon>
    </lineage>
</organism>
<evidence type="ECO:0000256" key="2">
    <source>
        <dbReference type="RuleBase" id="RU004447"/>
    </source>
</evidence>
<dbReference type="Pfam" id="PF00675">
    <property type="entry name" value="Peptidase_M16"/>
    <property type="match status" value="1"/>
</dbReference>
<protein>
    <recommendedName>
        <fullName evidence="7">Peptidase M16</fullName>
    </recommendedName>
</protein>
<accession>A0A1G2HUD7</accession>
<proteinExistence type="inferred from homology"/>
<dbReference type="GO" id="GO:0046872">
    <property type="term" value="F:metal ion binding"/>
    <property type="evidence" value="ECO:0007669"/>
    <property type="project" value="InterPro"/>
</dbReference>
<gene>
    <name evidence="5" type="ORF">A3D34_02740</name>
</gene>
<evidence type="ECO:0000259" key="3">
    <source>
        <dbReference type="Pfam" id="PF00675"/>
    </source>
</evidence>
<dbReference type="InterPro" id="IPR050361">
    <property type="entry name" value="MPP/UQCRC_Complex"/>
</dbReference>
<dbReference type="GO" id="GO:0004222">
    <property type="term" value="F:metalloendopeptidase activity"/>
    <property type="evidence" value="ECO:0007669"/>
    <property type="project" value="InterPro"/>
</dbReference>
<reference evidence="5 6" key="1">
    <citation type="journal article" date="2016" name="Nat. Commun.">
        <title>Thousands of microbial genomes shed light on interconnected biogeochemical processes in an aquifer system.</title>
        <authorList>
            <person name="Anantharaman K."/>
            <person name="Brown C.T."/>
            <person name="Hug L.A."/>
            <person name="Sharon I."/>
            <person name="Castelle C.J."/>
            <person name="Probst A.J."/>
            <person name="Thomas B.C."/>
            <person name="Singh A."/>
            <person name="Wilkins M.J."/>
            <person name="Karaoz U."/>
            <person name="Brodie E.L."/>
            <person name="Williams K.H."/>
            <person name="Hubbard S.S."/>
            <person name="Banfield J.F."/>
        </authorList>
    </citation>
    <scope>NUCLEOTIDE SEQUENCE [LARGE SCALE GENOMIC DNA]</scope>
</reference>
<feature type="domain" description="Peptidase M16 N-terminal" evidence="3">
    <location>
        <begin position="13"/>
        <end position="156"/>
    </location>
</feature>
<dbReference type="PANTHER" id="PTHR11851:SF49">
    <property type="entry name" value="MITOCHONDRIAL-PROCESSING PEPTIDASE SUBUNIT ALPHA"/>
    <property type="match status" value="1"/>
</dbReference>
<dbReference type="EMBL" id="MHOQ01000033">
    <property type="protein sequence ID" value="OGZ66073.1"/>
    <property type="molecule type" value="Genomic_DNA"/>
</dbReference>